<accession>A0ABT6S0Z7</accession>
<comment type="caution">
    <text evidence="2">The sequence shown here is derived from an EMBL/GenBank/DDBJ whole genome shotgun (WGS) entry which is preliminary data.</text>
</comment>
<sequence>MHQKTIRTDMATALCTGVGCDRRAVDGRSRRLTVTGCRLCSSCRERLVLDLKRLPALYEECALYLDGAAAGGRPCDVKTSGGPLPGMPFNARAADVRSSILSVLSAWATLVLEERGLAGPRRAVGALTEFLARHGDWLAAHPAASEVSDEVARLVRSARNVIDPSTCRRIPVGCCVEPDCSGELTAVVRVQQPQLPSRISCTEDASHHWFGHEWLQLSRRIGAAAARGGDGRADGPAGAAAQDPGEEAPATVRWLTAADIARLWTIPPGSVYRHASTEKWRRRSRSGRTYYHGTDVHRTLHARRATAPAC</sequence>
<evidence type="ECO:0000313" key="3">
    <source>
        <dbReference type="Proteomes" id="UP001224661"/>
    </source>
</evidence>
<dbReference type="PROSITE" id="PS51257">
    <property type="entry name" value="PROKAR_LIPOPROTEIN"/>
    <property type="match status" value="1"/>
</dbReference>
<protein>
    <recommendedName>
        <fullName evidence="4">Helix-turn-helix domain-containing protein</fullName>
    </recommendedName>
</protein>
<evidence type="ECO:0008006" key="4">
    <source>
        <dbReference type="Google" id="ProtNLM"/>
    </source>
</evidence>
<dbReference type="RefSeq" id="WP_282516818.1">
    <property type="nucleotide sequence ID" value="NZ_JASCIR010000046.1"/>
</dbReference>
<proteinExistence type="predicted"/>
<feature type="region of interest" description="Disordered" evidence="1">
    <location>
        <begin position="226"/>
        <end position="247"/>
    </location>
</feature>
<keyword evidence="3" id="KW-1185">Reference proteome</keyword>
<evidence type="ECO:0000256" key="1">
    <source>
        <dbReference type="SAM" id="MobiDB-lite"/>
    </source>
</evidence>
<gene>
    <name evidence="2" type="ORF">QIS99_29710</name>
</gene>
<name>A0ABT6S0Z7_9ACTN</name>
<feature type="compositionally biased region" description="Low complexity" evidence="1">
    <location>
        <begin position="234"/>
        <end position="247"/>
    </location>
</feature>
<organism evidence="2 3">
    <name type="scientific">Streptomyces solicavernae</name>
    <dbReference type="NCBI Taxonomy" id="3043614"/>
    <lineage>
        <taxon>Bacteria</taxon>
        <taxon>Bacillati</taxon>
        <taxon>Actinomycetota</taxon>
        <taxon>Actinomycetes</taxon>
        <taxon>Kitasatosporales</taxon>
        <taxon>Streptomycetaceae</taxon>
        <taxon>Streptomyces</taxon>
    </lineage>
</organism>
<dbReference type="EMBL" id="JASCIR010000046">
    <property type="protein sequence ID" value="MDI3390337.1"/>
    <property type="molecule type" value="Genomic_DNA"/>
</dbReference>
<dbReference type="Proteomes" id="UP001224661">
    <property type="component" value="Unassembled WGS sequence"/>
</dbReference>
<evidence type="ECO:0000313" key="2">
    <source>
        <dbReference type="EMBL" id="MDI3390337.1"/>
    </source>
</evidence>
<reference evidence="2 3" key="1">
    <citation type="submission" date="2023-05" db="EMBL/GenBank/DDBJ databases">
        <title>Draft genome sequence of Streptomyces sp. B-S-A8 isolated from a cave soil in Thailand.</title>
        <authorList>
            <person name="Chamroensaksri N."/>
            <person name="Muangham S."/>
        </authorList>
    </citation>
    <scope>NUCLEOTIDE SEQUENCE [LARGE SCALE GENOMIC DNA]</scope>
    <source>
        <strain evidence="2 3">B-S-A8</strain>
    </source>
</reference>